<dbReference type="Gene3D" id="1.10.30.50">
    <property type="match status" value="1"/>
</dbReference>
<evidence type="ECO:0000313" key="1">
    <source>
        <dbReference type="EMBL" id="ORA65187.1"/>
    </source>
</evidence>
<accession>A0A1X0CYD1</accession>
<sequence length="129" mass="14086">MAQRENDAAAKRLRARLRKQFRPCHICGRDIDYTVHYLDPGAFQVDHLLPVSLGGPADDWDNVDASHRACNRTRSNTIDAKAAAAAAHYGIPLADTAGHCRTDGSYCNRHGGTHPVGAPGLTILTTRKW</sequence>
<dbReference type="GO" id="GO:0004519">
    <property type="term" value="F:endonuclease activity"/>
    <property type="evidence" value="ECO:0007669"/>
    <property type="project" value="InterPro"/>
</dbReference>
<organism evidence="1 2">
    <name type="scientific">Mycolicibacterium insubricum</name>
    <dbReference type="NCBI Taxonomy" id="444597"/>
    <lineage>
        <taxon>Bacteria</taxon>
        <taxon>Bacillati</taxon>
        <taxon>Actinomycetota</taxon>
        <taxon>Actinomycetes</taxon>
        <taxon>Mycobacteriales</taxon>
        <taxon>Mycobacteriaceae</taxon>
        <taxon>Mycolicibacterium</taxon>
    </lineage>
</organism>
<name>A0A1X0CYD1_9MYCO</name>
<comment type="caution">
    <text evidence="1">The sequence shown here is derived from an EMBL/GenBank/DDBJ whole genome shotgun (WGS) entry which is preliminary data.</text>
</comment>
<dbReference type="EMBL" id="MVHS01000066">
    <property type="protein sequence ID" value="ORA65187.1"/>
    <property type="molecule type" value="Genomic_DNA"/>
</dbReference>
<reference evidence="1 2" key="1">
    <citation type="submission" date="2016-12" db="EMBL/GenBank/DDBJ databases">
        <title>The new phylogeny of genus Mycobacterium.</title>
        <authorList>
            <person name="Tortoli E."/>
            <person name="Trovato A."/>
            <person name="Cirillo D.M."/>
        </authorList>
    </citation>
    <scope>NUCLEOTIDE SEQUENCE [LARGE SCALE GENOMIC DNA]</scope>
    <source>
        <strain evidence="1 2">DSM 45130</strain>
    </source>
</reference>
<dbReference type="GO" id="GO:0003676">
    <property type="term" value="F:nucleic acid binding"/>
    <property type="evidence" value="ECO:0007669"/>
    <property type="project" value="InterPro"/>
</dbReference>
<evidence type="ECO:0000313" key="2">
    <source>
        <dbReference type="Proteomes" id="UP000192801"/>
    </source>
</evidence>
<keyword evidence="2" id="KW-1185">Reference proteome</keyword>
<dbReference type="SMART" id="SM00507">
    <property type="entry name" value="HNHc"/>
    <property type="match status" value="1"/>
</dbReference>
<dbReference type="Proteomes" id="UP000192801">
    <property type="component" value="Unassembled WGS sequence"/>
</dbReference>
<proteinExistence type="predicted"/>
<dbReference type="GO" id="GO:0008270">
    <property type="term" value="F:zinc ion binding"/>
    <property type="evidence" value="ECO:0007669"/>
    <property type="project" value="InterPro"/>
</dbReference>
<dbReference type="RefSeq" id="WP_083033229.1">
    <property type="nucleotide sequence ID" value="NZ_AP022618.1"/>
</dbReference>
<dbReference type="STRING" id="444597.BST26_19065"/>
<dbReference type="Pfam" id="PF01844">
    <property type="entry name" value="HNH"/>
    <property type="match status" value="1"/>
</dbReference>
<dbReference type="InterPro" id="IPR003615">
    <property type="entry name" value="HNH_nuc"/>
</dbReference>
<dbReference type="CDD" id="cd00085">
    <property type="entry name" value="HNHc"/>
    <property type="match status" value="1"/>
</dbReference>
<dbReference type="AlphaFoldDB" id="A0A1X0CYD1"/>
<dbReference type="InterPro" id="IPR002711">
    <property type="entry name" value="HNH"/>
</dbReference>
<gene>
    <name evidence="1" type="ORF">BST26_19065</name>
</gene>
<protein>
    <submittedName>
        <fullName evidence="1">Uncharacterized protein</fullName>
    </submittedName>
</protein>